<dbReference type="RefSeq" id="WP_130304478.1">
    <property type="nucleotide sequence ID" value="NZ_SHKO01000002.1"/>
</dbReference>
<dbReference type="PANTHER" id="PTHR30627">
    <property type="entry name" value="PEPTIDOGLYCAN D,D-TRANSPEPTIDASE"/>
    <property type="match status" value="1"/>
</dbReference>
<keyword evidence="6" id="KW-0046">Antibiotic resistance</keyword>
<dbReference type="InterPro" id="IPR001460">
    <property type="entry name" value="PCN-bd_Tpept"/>
</dbReference>
<dbReference type="PANTHER" id="PTHR30627:SF6">
    <property type="entry name" value="BETA-LACTAMASE YBXI-RELATED"/>
    <property type="match status" value="1"/>
</dbReference>
<dbReference type="EC" id="3.5.2.6" evidence="3"/>
<evidence type="ECO:0000256" key="7">
    <source>
        <dbReference type="SAM" id="SignalP"/>
    </source>
</evidence>
<gene>
    <name evidence="9" type="ORF">EV681_3147</name>
</gene>
<reference evidence="9 10" key="1">
    <citation type="submission" date="2019-02" db="EMBL/GenBank/DDBJ databases">
        <title>Genomic Encyclopedia of Type Strains, Phase IV (KMG-IV): sequencing the most valuable type-strain genomes for metagenomic binning, comparative biology and taxonomic classification.</title>
        <authorList>
            <person name="Goeker M."/>
        </authorList>
    </citation>
    <scope>NUCLEOTIDE SEQUENCE [LARGE SCALE GENOMIC DNA]</scope>
    <source>
        <strain evidence="9 10">DSM 23814</strain>
    </source>
</reference>
<protein>
    <recommendedName>
        <fullName evidence="3">beta-lactamase</fullName>
        <ecNumber evidence="3">3.5.2.6</ecNumber>
    </recommendedName>
</protein>
<dbReference type="GO" id="GO:0008658">
    <property type="term" value="F:penicillin binding"/>
    <property type="evidence" value="ECO:0007669"/>
    <property type="project" value="InterPro"/>
</dbReference>
<dbReference type="GO" id="GO:0046677">
    <property type="term" value="P:response to antibiotic"/>
    <property type="evidence" value="ECO:0007669"/>
    <property type="project" value="UniProtKB-KW"/>
</dbReference>
<dbReference type="PROSITE" id="PS51257">
    <property type="entry name" value="PROKAR_LIPOPROTEIN"/>
    <property type="match status" value="1"/>
</dbReference>
<sequence>MKISRYVTGILLAIAALSQGAAAQAGQGCKPEAKATAAFEQEGVQGTFVLMNTRTGQRLCHNPKRAETGLLPASTYKIPNALIALESGVASGADFPLAWNQKRNPRQPWWPQAWAGDQTLQTALPNSVVWYFQELARRINPQRMQAYVDRFDYGNRNITGGIDQFWLTGGLRISALQQVDFLDRFYSRTLGVSDRATDVVKKAIILEKEEGYTLSGKTGMAGFGEASMKVKTGWLVGYLETSDNTYIYAMNMDVDQGHGPELRMKITKAIMQDLGLI</sequence>
<dbReference type="OrthoDB" id="9762883at2"/>
<accession>A0A4Q7VFN7</accession>
<evidence type="ECO:0000256" key="4">
    <source>
        <dbReference type="ARBA" id="ARBA00022729"/>
    </source>
</evidence>
<dbReference type="InterPro" id="IPR012338">
    <property type="entry name" value="Beta-lactam/transpept-like"/>
</dbReference>
<comment type="caution">
    <text evidence="9">The sequence shown here is derived from an EMBL/GenBank/DDBJ whole genome shotgun (WGS) entry which is preliminary data.</text>
</comment>
<evidence type="ECO:0000259" key="8">
    <source>
        <dbReference type="Pfam" id="PF00905"/>
    </source>
</evidence>
<dbReference type="GO" id="GO:0005886">
    <property type="term" value="C:plasma membrane"/>
    <property type="evidence" value="ECO:0007669"/>
    <property type="project" value="TreeGrafter"/>
</dbReference>
<dbReference type="SUPFAM" id="SSF56601">
    <property type="entry name" value="beta-lactamase/transpeptidase-like"/>
    <property type="match status" value="1"/>
</dbReference>
<dbReference type="InterPro" id="IPR050515">
    <property type="entry name" value="Beta-lactam/transpept"/>
</dbReference>
<dbReference type="GO" id="GO:0008800">
    <property type="term" value="F:beta-lactamase activity"/>
    <property type="evidence" value="ECO:0007669"/>
    <property type="project" value="UniProtKB-EC"/>
</dbReference>
<feature type="domain" description="Penicillin-binding protein transpeptidase" evidence="8">
    <location>
        <begin position="46"/>
        <end position="272"/>
    </location>
</feature>
<comment type="similarity">
    <text evidence="2">Belongs to the class-D beta-lactamase family.</text>
</comment>
<feature type="chain" id="PRO_5020888258" description="beta-lactamase" evidence="7">
    <location>
        <begin position="24"/>
        <end position="277"/>
    </location>
</feature>
<keyword evidence="4 7" id="KW-0732">Signal</keyword>
<dbReference type="Proteomes" id="UP000293398">
    <property type="component" value="Unassembled WGS sequence"/>
</dbReference>
<proteinExistence type="inferred from homology"/>
<keyword evidence="10" id="KW-1185">Reference proteome</keyword>
<dbReference type="AlphaFoldDB" id="A0A4Q7VFN7"/>
<dbReference type="GO" id="GO:0071555">
    <property type="term" value="P:cell wall organization"/>
    <property type="evidence" value="ECO:0007669"/>
    <property type="project" value="TreeGrafter"/>
</dbReference>
<evidence type="ECO:0000313" key="9">
    <source>
        <dbReference type="EMBL" id="RZT94722.1"/>
    </source>
</evidence>
<dbReference type="Pfam" id="PF00905">
    <property type="entry name" value="Transpeptidase"/>
    <property type="match status" value="1"/>
</dbReference>
<organism evidence="9 10">
    <name type="scientific">Advenella incenata</name>
    <dbReference type="NCBI Taxonomy" id="267800"/>
    <lineage>
        <taxon>Bacteria</taxon>
        <taxon>Pseudomonadati</taxon>
        <taxon>Pseudomonadota</taxon>
        <taxon>Betaproteobacteria</taxon>
        <taxon>Burkholderiales</taxon>
        <taxon>Alcaligenaceae</taxon>
    </lineage>
</organism>
<dbReference type="Gene3D" id="3.40.710.10">
    <property type="entry name" value="DD-peptidase/beta-lactamase superfamily"/>
    <property type="match status" value="1"/>
</dbReference>
<evidence type="ECO:0000256" key="5">
    <source>
        <dbReference type="ARBA" id="ARBA00022801"/>
    </source>
</evidence>
<comment type="catalytic activity">
    <reaction evidence="1">
        <text>a beta-lactam + H2O = a substituted beta-amino acid</text>
        <dbReference type="Rhea" id="RHEA:20401"/>
        <dbReference type="ChEBI" id="CHEBI:15377"/>
        <dbReference type="ChEBI" id="CHEBI:35627"/>
        <dbReference type="ChEBI" id="CHEBI:140347"/>
        <dbReference type="EC" id="3.5.2.6"/>
    </reaction>
</comment>
<evidence type="ECO:0000256" key="6">
    <source>
        <dbReference type="ARBA" id="ARBA00023251"/>
    </source>
</evidence>
<evidence type="ECO:0000256" key="3">
    <source>
        <dbReference type="ARBA" id="ARBA00012865"/>
    </source>
</evidence>
<evidence type="ECO:0000256" key="1">
    <source>
        <dbReference type="ARBA" id="ARBA00001526"/>
    </source>
</evidence>
<keyword evidence="5" id="KW-0378">Hydrolase</keyword>
<dbReference type="EMBL" id="SHKO01000002">
    <property type="protein sequence ID" value="RZT94722.1"/>
    <property type="molecule type" value="Genomic_DNA"/>
</dbReference>
<name>A0A4Q7VFN7_9BURK</name>
<evidence type="ECO:0000313" key="10">
    <source>
        <dbReference type="Proteomes" id="UP000293398"/>
    </source>
</evidence>
<feature type="signal peptide" evidence="7">
    <location>
        <begin position="1"/>
        <end position="23"/>
    </location>
</feature>
<evidence type="ECO:0000256" key="2">
    <source>
        <dbReference type="ARBA" id="ARBA00007898"/>
    </source>
</evidence>